<gene>
    <name evidence="2" type="ordered locus">Hden_2275</name>
</gene>
<feature type="transmembrane region" description="Helical" evidence="1">
    <location>
        <begin position="30"/>
        <end position="48"/>
    </location>
</feature>
<dbReference type="Proteomes" id="UP000002033">
    <property type="component" value="Chromosome"/>
</dbReference>
<keyword evidence="2" id="KW-0436">Ligase</keyword>
<keyword evidence="1" id="KW-0812">Transmembrane</keyword>
<keyword evidence="1" id="KW-1133">Transmembrane helix</keyword>
<dbReference type="HOGENOM" id="CLU_189073_0_0_5"/>
<name>D8JR88_HYPDA</name>
<sequence length="89" mass="10076">MARRELGNLPPATPCESDAFLTSTGERSEMTAWIFAALAFGAAAALLMTRRRRTEKREFDERSDVTKIVLAADRRRKDANAAVRFMREK</sequence>
<reference evidence="3" key="1">
    <citation type="journal article" date="2011" name="J. Bacteriol.">
        <title>Genome sequences of eight morphologically diverse alphaproteobacteria.</title>
        <authorList>
            <consortium name="US DOE Joint Genome Institute"/>
            <person name="Brown P.J."/>
            <person name="Kysela D.T."/>
            <person name="Buechlein A."/>
            <person name="Hemmerich C."/>
            <person name="Brun Y.V."/>
        </authorList>
    </citation>
    <scope>NUCLEOTIDE SEQUENCE [LARGE SCALE GENOMIC DNA]</scope>
    <source>
        <strain evidence="3">ATCC 51888 / DSM 1869 / NCIB 11706 / TK 0415</strain>
    </source>
</reference>
<protein>
    <submittedName>
        <fullName evidence="2">Phenylalanyl-tRNA synthetase, alpha subunit</fullName>
    </submittedName>
</protein>
<dbReference type="EMBL" id="CP002083">
    <property type="protein sequence ID" value="ADJ24073.1"/>
    <property type="molecule type" value="Genomic_DNA"/>
</dbReference>
<evidence type="ECO:0000313" key="2">
    <source>
        <dbReference type="EMBL" id="ADJ24073.1"/>
    </source>
</evidence>
<evidence type="ECO:0000256" key="1">
    <source>
        <dbReference type="SAM" id="Phobius"/>
    </source>
</evidence>
<keyword evidence="2" id="KW-0030">Aminoacyl-tRNA synthetase</keyword>
<accession>D8JR88</accession>
<organism evidence="2 3">
    <name type="scientific">Hyphomicrobium denitrificans (strain ATCC 51888 / DSM 1869 / NCIMB 11706 / TK 0415)</name>
    <dbReference type="NCBI Taxonomy" id="582899"/>
    <lineage>
        <taxon>Bacteria</taxon>
        <taxon>Pseudomonadati</taxon>
        <taxon>Pseudomonadota</taxon>
        <taxon>Alphaproteobacteria</taxon>
        <taxon>Hyphomicrobiales</taxon>
        <taxon>Hyphomicrobiaceae</taxon>
        <taxon>Hyphomicrobium</taxon>
    </lineage>
</organism>
<dbReference type="KEGG" id="hdn:Hden_2275"/>
<evidence type="ECO:0000313" key="3">
    <source>
        <dbReference type="Proteomes" id="UP000002033"/>
    </source>
</evidence>
<dbReference type="AlphaFoldDB" id="D8JR88"/>
<keyword evidence="1" id="KW-0472">Membrane</keyword>
<proteinExistence type="predicted"/>
<dbReference type="GO" id="GO:0004812">
    <property type="term" value="F:aminoacyl-tRNA ligase activity"/>
    <property type="evidence" value="ECO:0007669"/>
    <property type="project" value="UniProtKB-KW"/>
</dbReference>
<keyword evidence="3" id="KW-1185">Reference proteome</keyword>